<dbReference type="EMBL" id="BJYZ01000023">
    <property type="protein sequence ID" value="GEO40753.1"/>
    <property type="molecule type" value="Genomic_DNA"/>
</dbReference>
<keyword evidence="10 11" id="KW-0961">Cell wall biogenesis/degradation</keyword>
<dbReference type="InterPro" id="IPR051050">
    <property type="entry name" value="Lipid_II_flippase_MurJ/MviN"/>
</dbReference>
<dbReference type="GO" id="GO:0008360">
    <property type="term" value="P:regulation of cell shape"/>
    <property type="evidence" value="ECO:0007669"/>
    <property type="project" value="UniProtKB-UniRule"/>
</dbReference>
<evidence type="ECO:0000256" key="3">
    <source>
        <dbReference type="ARBA" id="ARBA00022692"/>
    </source>
</evidence>
<dbReference type="NCBIfam" id="TIGR01695">
    <property type="entry name" value="murJ_mviN"/>
    <property type="match status" value="1"/>
</dbReference>
<protein>
    <recommendedName>
        <fullName evidence="10">Probable lipid II flippase MurJ</fullName>
    </recommendedName>
</protein>
<feature type="transmembrane region" description="Helical" evidence="10">
    <location>
        <begin position="448"/>
        <end position="469"/>
    </location>
</feature>
<evidence type="ECO:0000256" key="4">
    <source>
        <dbReference type="ARBA" id="ARBA00022960"/>
    </source>
</evidence>
<feature type="transmembrane region" description="Helical" evidence="10">
    <location>
        <begin position="274"/>
        <end position="292"/>
    </location>
</feature>
<dbReference type="GO" id="GO:0005886">
    <property type="term" value="C:plasma membrane"/>
    <property type="evidence" value="ECO:0007669"/>
    <property type="project" value="UniProtKB-SubCell"/>
</dbReference>
<keyword evidence="7 10" id="KW-0472">Membrane</keyword>
<dbReference type="RefSeq" id="WP_044428704.1">
    <property type="nucleotide sequence ID" value="NZ_BJYZ01000023.1"/>
</dbReference>
<sequence length="521" mass="54378">MSFAHAIATVGGLTMLSRVAGFARDILTAAILGAGPVADAFFVALKLPNFFRRLFAEGAFTVSFVPLFSAELQRNGRRAAQGFAEEALAVMVTVLLPFVIAMVAAMPWLMHALAPGFADEPAKFALAVDFARMTFPYLLLVSLVALLGGVLNSLDRFGPFAAAPIAFNLTLIAALLVAREAGMPAGLVMSQAVTVAGVVQLVWLAASCRAAGIGLRLRLPRLTPGVKKLMVLMVPGAIGTGVMQINLFINIVLASLLPSGAVSFLYYADRLNQLPLGVIGIAIGTALLPVLSRHVAGGDHGAVRHFLSRALEFSLMLGLPAAVALLITAHPIIHVLFERGAFGPDETSATAQALAAYAIGIPAFVIVKVLSAAFFARQDTGTPVRVAIAVTLTNAALGLALIQPLGHVGIALATGVTAWMNAVLLGWLLHRQGNFQIDDRLRRRAPRLLAAGLVMGVALQAASWLLAPWLDGPMLIRTTALTALVGIGAIVYFAVAHGIGGVRLGEIGILLKRAPEPPGAA</sequence>
<feature type="transmembrane region" description="Helical" evidence="10">
    <location>
        <begin position="26"/>
        <end position="45"/>
    </location>
</feature>
<dbReference type="PIRSF" id="PIRSF002869">
    <property type="entry name" value="MviN"/>
    <property type="match status" value="1"/>
</dbReference>
<feature type="transmembrane region" description="Helical" evidence="10">
    <location>
        <begin position="313"/>
        <end position="333"/>
    </location>
</feature>
<gene>
    <name evidence="10" type="primary">murJ</name>
    <name evidence="12" type="ORF">SAE02_49010</name>
</gene>
<evidence type="ECO:0000256" key="1">
    <source>
        <dbReference type="ARBA" id="ARBA00004651"/>
    </source>
</evidence>
<comment type="caution">
    <text evidence="12">The sequence shown here is derived from an EMBL/GenBank/DDBJ whole genome shotgun (WGS) entry which is preliminary data.</text>
</comment>
<feature type="transmembrane region" description="Helical" evidence="10">
    <location>
        <begin position="475"/>
        <end position="495"/>
    </location>
</feature>
<dbReference type="HAMAP" id="MF_02078">
    <property type="entry name" value="MurJ_MviN"/>
    <property type="match status" value="1"/>
</dbReference>
<comment type="function">
    <text evidence="8 10 11">Involved in peptidoglycan biosynthesis. Transports lipid-linked peptidoglycan precursors from the inner to the outer leaflet of the cytoplasmic membrane.</text>
</comment>
<evidence type="ECO:0000313" key="13">
    <source>
        <dbReference type="Proteomes" id="UP000321523"/>
    </source>
</evidence>
<dbReference type="GO" id="GO:0071555">
    <property type="term" value="P:cell wall organization"/>
    <property type="evidence" value="ECO:0007669"/>
    <property type="project" value="UniProtKB-UniRule"/>
</dbReference>
<evidence type="ECO:0000313" key="12">
    <source>
        <dbReference type="EMBL" id="GEO40753.1"/>
    </source>
</evidence>
<evidence type="ECO:0000256" key="10">
    <source>
        <dbReference type="HAMAP-Rule" id="MF_02078"/>
    </source>
</evidence>
<keyword evidence="10 11" id="KW-0813">Transport</keyword>
<dbReference type="OrthoDB" id="9816572at2"/>
<feature type="transmembrane region" description="Helical" evidence="10">
    <location>
        <begin position="353"/>
        <end position="376"/>
    </location>
</feature>
<keyword evidence="2 10" id="KW-1003">Cell membrane</keyword>
<dbReference type="PRINTS" id="PR01806">
    <property type="entry name" value="VIRFACTRMVIN"/>
</dbReference>
<feature type="transmembrane region" description="Helical" evidence="10">
    <location>
        <begin position="157"/>
        <end position="178"/>
    </location>
</feature>
<evidence type="ECO:0000256" key="2">
    <source>
        <dbReference type="ARBA" id="ARBA00022475"/>
    </source>
</evidence>
<accession>A0A512DWB0</accession>
<dbReference type="PANTHER" id="PTHR47019">
    <property type="entry name" value="LIPID II FLIPPASE MURJ"/>
    <property type="match status" value="1"/>
</dbReference>
<feature type="transmembrane region" description="Helical" evidence="10">
    <location>
        <begin position="87"/>
        <end position="110"/>
    </location>
</feature>
<keyword evidence="3 10" id="KW-0812">Transmembrane</keyword>
<dbReference type="GO" id="GO:0015648">
    <property type="term" value="F:lipid-linked peptidoglycan transporter activity"/>
    <property type="evidence" value="ECO:0007669"/>
    <property type="project" value="UniProtKB-UniRule"/>
</dbReference>
<dbReference type="PANTHER" id="PTHR47019:SF1">
    <property type="entry name" value="LIPID II FLIPPASE MURJ"/>
    <property type="match status" value="1"/>
</dbReference>
<comment type="similarity">
    <text evidence="9 10 11">Belongs to the MurJ/MviN family.</text>
</comment>
<keyword evidence="4 10" id="KW-0133">Cell shape</keyword>
<evidence type="ECO:0000256" key="5">
    <source>
        <dbReference type="ARBA" id="ARBA00022984"/>
    </source>
</evidence>
<proteinExistence type="inferred from homology"/>
<dbReference type="UniPathway" id="UPA00219"/>
<evidence type="ECO:0000256" key="8">
    <source>
        <dbReference type="ARBA" id="ARBA00060041"/>
    </source>
</evidence>
<evidence type="ECO:0000256" key="6">
    <source>
        <dbReference type="ARBA" id="ARBA00022989"/>
    </source>
</evidence>
<keyword evidence="10" id="KW-0997">Cell inner membrane</keyword>
<organism evidence="12 13">
    <name type="scientific">Skermanella aerolata</name>
    <dbReference type="NCBI Taxonomy" id="393310"/>
    <lineage>
        <taxon>Bacteria</taxon>
        <taxon>Pseudomonadati</taxon>
        <taxon>Pseudomonadota</taxon>
        <taxon>Alphaproteobacteria</taxon>
        <taxon>Rhodospirillales</taxon>
        <taxon>Azospirillaceae</taxon>
        <taxon>Skermanella</taxon>
    </lineage>
</organism>
<evidence type="ECO:0000256" key="7">
    <source>
        <dbReference type="ARBA" id="ARBA00023136"/>
    </source>
</evidence>
<dbReference type="Pfam" id="PF03023">
    <property type="entry name" value="MurJ"/>
    <property type="match status" value="1"/>
</dbReference>
<evidence type="ECO:0000256" key="11">
    <source>
        <dbReference type="PIRNR" id="PIRNR002869"/>
    </source>
</evidence>
<dbReference type="GO" id="GO:0034204">
    <property type="term" value="P:lipid translocation"/>
    <property type="evidence" value="ECO:0007669"/>
    <property type="project" value="TreeGrafter"/>
</dbReference>
<dbReference type="GO" id="GO:0009252">
    <property type="term" value="P:peptidoglycan biosynthetic process"/>
    <property type="evidence" value="ECO:0007669"/>
    <property type="project" value="UniProtKB-UniRule"/>
</dbReference>
<dbReference type="Proteomes" id="UP000321523">
    <property type="component" value="Unassembled WGS sequence"/>
</dbReference>
<feature type="transmembrane region" description="Helical" evidence="10">
    <location>
        <begin position="408"/>
        <end position="428"/>
    </location>
</feature>
<evidence type="ECO:0000256" key="9">
    <source>
        <dbReference type="ARBA" id="ARBA00061532"/>
    </source>
</evidence>
<keyword evidence="13" id="KW-1185">Reference proteome</keyword>
<dbReference type="CDD" id="cd13123">
    <property type="entry name" value="MATE_MurJ_like"/>
    <property type="match status" value="1"/>
</dbReference>
<dbReference type="InterPro" id="IPR004268">
    <property type="entry name" value="MurJ"/>
</dbReference>
<comment type="pathway">
    <text evidence="10">Cell wall biogenesis; peptidoglycan biosynthesis.</text>
</comment>
<comment type="subcellular location">
    <subcellularLocation>
        <location evidence="10">Cell inner membrane</location>
        <topology evidence="10">Multi-pass membrane protein</topology>
    </subcellularLocation>
    <subcellularLocation>
        <location evidence="1">Cell membrane</location>
        <topology evidence="1">Multi-pass membrane protein</topology>
    </subcellularLocation>
</comment>
<name>A0A512DWB0_9PROT</name>
<feature type="transmembrane region" description="Helical" evidence="10">
    <location>
        <begin position="198"/>
        <end position="217"/>
    </location>
</feature>
<keyword evidence="6 10" id="KW-1133">Transmembrane helix</keyword>
<keyword evidence="5 10" id="KW-0573">Peptidoglycan synthesis</keyword>
<dbReference type="AlphaFoldDB" id="A0A512DWB0"/>
<reference evidence="12 13" key="1">
    <citation type="submission" date="2019-07" db="EMBL/GenBank/DDBJ databases">
        <title>Whole genome shotgun sequence of Skermanella aerolata NBRC 106429.</title>
        <authorList>
            <person name="Hosoyama A."/>
            <person name="Uohara A."/>
            <person name="Ohji S."/>
            <person name="Ichikawa N."/>
        </authorList>
    </citation>
    <scope>NUCLEOTIDE SEQUENCE [LARGE SCALE GENOMIC DNA]</scope>
    <source>
        <strain evidence="12 13">NBRC 106429</strain>
    </source>
</reference>
<feature type="transmembrane region" description="Helical" evidence="10">
    <location>
        <begin position="229"/>
        <end position="254"/>
    </location>
</feature>
<feature type="transmembrane region" description="Helical" evidence="10">
    <location>
        <begin position="383"/>
        <end position="402"/>
    </location>
</feature>
<feature type="transmembrane region" description="Helical" evidence="10">
    <location>
        <begin position="130"/>
        <end position="150"/>
    </location>
</feature>